<dbReference type="InterPro" id="IPR015424">
    <property type="entry name" value="PyrdxlP-dep_Trfase"/>
</dbReference>
<comment type="caution">
    <text evidence="7">The sequence shown here is derived from an EMBL/GenBank/DDBJ whole genome shotgun (WGS) entry which is preliminary data.</text>
</comment>
<keyword evidence="8" id="KW-1185">Reference proteome</keyword>
<dbReference type="EC" id="4.4.1.13" evidence="2"/>
<dbReference type="InterPro" id="IPR015422">
    <property type="entry name" value="PyrdxlP-dep_Trfase_small"/>
</dbReference>
<dbReference type="SUPFAM" id="SSF53383">
    <property type="entry name" value="PLP-dependent transferases"/>
    <property type="match status" value="1"/>
</dbReference>
<evidence type="ECO:0000256" key="1">
    <source>
        <dbReference type="ARBA" id="ARBA00001933"/>
    </source>
</evidence>
<dbReference type="Gene3D" id="3.90.1150.10">
    <property type="entry name" value="Aspartate Aminotransferase, domain 1"/>
    <property type="match status" value="1"/>
</dbReference>
<evidence type="ECO:0000256" key="2">
    <source>
        <dbReference type="ARBA" id="ARBA00012224"/>
    </source>
</evidence>
<keyword evidence="7" id="KW-0032">Aminotransferase</keyword>
<proteinExistence type="inferred from homology"/>
<dbReference type="EMBL" id="JAMQCR010000002">
    <property type="protein sequence ID" value="MCM2534727.1"/>
    <property type="molecule type" value="Genomic_DNA"/>
</dbReference>
<keyword evidence="7" id="KW-0808">Transferase</keyword>
<comment type="similarity">
    <text evidence="5">Belongs to the class-II pyridoxal-phosphate-dependent aminotransferase family. MalY/PatB cystathionine beta-lyase subfamily.</text>
</comment>
<evidence type="ECO:0000256" key="5">
    <source>
        <dbReference type="ARBA" id="ARBA00037974"/>
    </source>
</evidence>
<keyword evidence="4" id="KW-0456">Lyase</keyword>
<dbReference type="PANTHER" id="PTHR43525:SF1">
    <property type="entry name" value="PROTEIN MALY"/>
    <property type="match status" value="1"/>
</dbReference>
<dbReference type="NCBIfam" id="TIGR04350">
    <property type="entry name" value="C_S_lyase_PatB"/>
    <property type="match status" value="1"/>
</dbReference>
<dbReference type="CDD" id="cd00609">
    <property type="entry name" value="AAT_like"/>
    <property type="match status" value="1"/>
</dbReference>
<dbReference type="InterPro" id="IPR015421">
    <property type="entry name" value="PyrdxlP-dep_Trfase_major"/>
</dbReference>
<dbReference type="GO" id="GO:0008483">
    <property type="term" value="F:transaminase activity"/>
    <property type="evidence" value="ECO:0007669"/>
    <property type="project" value="UniProtKB-KW"/>
</dbReference>
<dbReference type="PANTHER" id="PTHR43525">
    <property type="entry name" value="PROTEIN MALY"/>
    <property type="match status" value="1"/>
</dbReference>
<protein>
    <recommendedName>
        <fullName evidence="2">cysteine-S-conjugate beta-lyase</fullName>
        <ecNumber evidence="2">4.4.1.13</ecNumber>
    </recommendedName>
</protein>
<accession>A0ABT0WI19</accession>
<keyword evidence="3" id="KW-0663">Pyridoxal phosphate</keyword>
<dbReference type="Pfam" id="PF00155">
    <property type="entry name" value="Aminotran_1_2"/>
    <property type="match status" value="1"/>
</dbReference>
<gene>
    <name evidence="7" type="ORF">NDK43_23245</name>
</gene>
<name>A0ABT0WI19_9BACI</name>
<evidence type="ECO:0000313" key="7">
    <source>
        <dbReference type="EMBL" id="MCM2534727.1"/>
    </source>
</evidence>
<dbReference type="InterPro" id="IPR027619">
    <property type="entry name" value="C-S_lyase_PatB-like"/>
</dbReference>
<dbReference type="InterPro" id="IPR051798">
    <property type="entry name" value="Class-II_PLP-Dep_Aminotrans"/>
</dbReference>
<dbReference type="Gene3D" id="3.40.640.10">
    <property type="entry name" value="Type I PLP-dependent aspartate aminotransferase-like (Major domain)"/>
    <property type="match status" value="1"/>
</dbReference>
<evidence type="ECO:0000256" key="3">
    <source>
        <dbReference type="ARBA" id="ARBA00022898"/>
    </source>
</evidence>
<evidence type="ECO:0000259" key="6">
    <source>
        <dbReference type="Pfam" id="PF00155"/>
    </source>
</evidence>
<comment type="cofactor">
    <cofactor evidence="1">
        <name>pyridoxal 5'-phosphate</name>
        <dbReference type="ChEBI" id="CHEBI:597326"/>
    </cofactor>
</comment>
<feature type="domain" description="Aminotransferase class I/classII large" evidence="6">
    <location>
        <begin position="30"/>
        <end position="381"/>
    </location>
</feature>
<dbReference type="InterPro" id="IPR004839">
    <property type="entry name" value="Aminotransferase_I/II_large"/>
</dbReference>
<organism evidence="7 8">
    <name type="scientific">Neobacillus pocheonensis</name>
    <dbReference type="NCBI Taxonomy" id="363869"/>
    <lineage>
        <taxon>Bacteria</taxon>
        <taxon>Bacillati</taxon>
        <taxon>Bacillota</taxon>
        <taxon>Bacilli</taxon>
        <taxon>Bacillales</taxon>
        <taxon>Bacillaceae</taxon>
        <taxon>Neobacillus</taxon>
    </lineage>
</organism>
<sequence length="394" mass="45211">MKYNFDQEICRQGTDCEKWDNLKNQFGVKDVIPMWVADMDFKSPQPVIEALKQRAEHGVYGYGLRSDSYMESIVDWIKRRHRWSVKKEWITHSPGVIPALSLSIKSFTNPGDKIIIQPPVYHHFARVIQAAGREIVSNPLMLENGRYSMDFEDLEAKIDAKVKMLILCSPHNPIGRVWSKEELTRLGQLCIKHNILIVADEIHFDFVYKTHTHIPFASISEEFANHSLTCIAPSKTFNLMGVQTSSIIIPNQQLRDRYDQELHTLSIGSPNIFGVVALEAAYRYGEEWLDQLLEYLQGNLEYTLSYFSDNIPQINVIQPEGTYLVWLDCRELSFSVKELDEFMLQRARVAMNEGHIFGREGEGFMRLNIACPRSMLKNALVGIENAVASLCKAH</sequence>
<dbReference type="Proteomes" id="UP001523262">
    <property type="component" value="Unassembled WGS sequence"/>
</dbReference>
<evidence type="ECO:0000256" key="4">
    <source>
        <dbReference type="ARBA" id="ARBA00023239"/>
    </source>
</evidence>
<evidence type="ECO:0000313" key="8">
    <source>
        <dbReference type="Proteomes" id="UP001523262"/>
    </source>
</evidence>
<reference evidence="7 8" key="1">
    <citation type="submission" date="2022-06" db="EMBL/GenBank/DDBJ databases">
        <authorList>
            <person name="Jeon C.O."/>
        </authorList>
    </citation>
    <scope>NUCLEOTIDE SEQUENCE [LARGE SCALE GENOMIC DNA]</scope>
    <source>
        <strain evidence="7 8">KCTC 13943</strain>
    </source>
</reference>